<feature type="non-terminal residue" evidence="3">
    <location>
        <position position="1"/>
    </location>
</feature>
<dbReference type="Proteomes" id="UP000286510">
    <property type="component" value="Unassembled WGS sequence"/>
</dbReference>
<reference evidence="3 4" key="1">
    <citation type="submission" date="2018-08" db="EMBL/GenBank/DDBJ databases">
        <title>Aphanomyces genome sequencing and annotation.</title>
        <authorList>
            <person name="Minardi D."/>
            <person name="Oidtmann B."/>
            <person name="Van Der Giezen M."/>
            <person name="Studholme D.J."/>
        </authorList>
    </citation>
    <scope>NUCLEOTIDE SEQUENCE [LARGE SCALE GENOMIC DNA]</scope>
    <source>
        <strain evidence="3 4">FDL457</strain>
    </source>
</reference>
<dbReference type="InterPro" id="IPR018497">
    <property type="entry name" value="Peptidase_M13_C"/>
</dbReference>
<evidence type="ECO:0000256" key="1">
    <source>
        <dbReference type="ARBA" id="ARBA00007357"/>
    </source>
</evidence>
<dbReference type="GO" id="GO:0004222">
    <property type="term" value="F:metalloendopeptidase activity"/>
    <property type="evidence" value="ECO:0007669"/>
    <property type="project" value="InterPro"/>
</dbReference>
<comment type="similarity">
    <text evidence="1">Belongs to the peptidase M13 family.</text>
</comment>
<dbReference type="InterPro" id="IPR024079">
    <property type="entry name" value="MetalloPept_cat_dom_sf"/>
</dbReference>
<protein>
    <recommendedName>
        <fullName evidence="2">Peptidase M13 C-terminal domain-containing protein</fullName>
    </recommendedName>
</protein>
<dbReference type="InterPro" id="IPR000718">
    <property type="entry name" value="Peptidase_M13"/>
</dbReference>
<evidence type="ECO:0000313" key="3">
    <source>
        <dbReference type="EMBL" id="RHZ40471.1"/>
    </source>
</evidence>
<evidence type="ECO:0000313" key="4">
    <source>
        <dbReference type="Proteomes" id="UP000286510"/>
    </source>
</evidence>
<organism evidence="3 4">
    <name type="scientific">Aphanomyces astaci</name>
    <name type="common">Crayfish plague agent</name>
    <dbReference type="NCBI Taxonomy" id="112090"/>
    <lineage>
        <taxon>Eukaryota</taxon>
        <taxon>Sar</taxon>
        <taxon>Stramenopiles</taxon>
        <taxon>Oomycota</taxon>
        <taxon>Saprolegniomycetes</taxon>
        <taxon>Saprolegniales</taxon>
        <taxon>Verrucalvaceae</taxon>
        <taxon>Aphanomyces</taxon>
    </lineage>
</organism>
<dbReference type="GO" id="GO:0005886">
    <property type="term" value="C:plasma membrane"/>
    <property type="evidence" value="ECO:0007669"/>
    <property type="project" value="TreeGrafter"/>
</dbReference>
<dbReference type="AlphaFoldDB" id="A0A418FZH1"/>
<dbReference type="GO" id="GO:0016485">
    <property type="term" value="P:protein processing"/>
    <property type="evidence" value="ECO:0007669"/>
    <property type="project" value="TreeGrafter"/>
</dbReference>
<accession>A0A418FZH1</accession>
<evidence type="ECO:0000259" key="2">
    <source>
        <dbReference type="Pfam" id="PF01431"/>
    </source>
</evidence>
<gene>
    <name evidence="3" type="ORF">DYB26_015793</name>
</gene>
<dbReference type="PANTHER" id="PTHR11733">
    <property type="entry name" value="ZINC METALLOPROTEASE FAMILY M13 NEPRILYSIN-RELATED"/>
    <property type="match status" value="1"/>
</dbReference>
<dbReference type="PANTHER" id="PTHR11733:SF167">
    <property type="entry name" value="FI17812P1-RELATED"/>
    <property type="match status" value="1"/>
</dbReference>
<dbReference type="EMBL" id="QUTF01006563">
    <property type="protein sequence ID" value="RHZ40471.1"/>
    <property type="molecule type" value="Genomic_DNA"/>
</dbReference>
<name>A0A418FZH1_APHAT</name>
<dbReference type="Pfam" id="PF01431">
    <property type="entry name" value="Peptidase_M13"/>
    <property type="match status" value="1"/>
</dbReference>
<dbReference type="SUPFAM" id="SSF55486">
    <property type="entry name" value="Metalloproteases ('zincins'), catalytic domain"/>
    <property type="match status" value="1"/>
</dbReference>
<proteinExistence type="inferred from homology"/>
<dbReference type="PROSITE" id="PS51885">
    <property type="entry name" value="NEPRILYSIN"/>
    <property type="match status" value="1"/>
</dbReference>
<feature type="domain" description="Peptidase M13 C-terminal" evidence="2">
    <location>
        <begin position="128"/>
        <end position="282"/>
    </location>
</feature>
<dbReference type="Gene3D" id="3.40.390.10">
    <property type="entry name" value="Collagenase (Catalytic Domain)"/>
    <property type="match status" value="1"/>
</dbReference>
<comment type="caution">
    <text evidence="3">The sequence shown here is derived from an EMBL/GenBank/DDBJ whole genome shotgun (WGS) entry which is preliminary data.</text>
</comment>
<sequence length="286" mass="31944">LLGTYYLVWADEIAAPADSLVLKLKAAFKTELESAGWLDDTTRANCTTKMFKLARLLGGPKNPKTHPTLTFDPKAYIANLNKVSAFDTAFNLAQIDTAVEKEIWVEILRMTRTRVPSATKSPTASTTTFDIDGDGKINLLWTANVTKTFDEKAKCFIEQYGSMDVKSELTGDFLGKLDGKLTLRETIADNGGLNTAYRAYRDYVHAEAEATKYTKETGEKMFWISHAQLRCAKNSDEYLQILLADEHPPGRHRLIGSVQNSVDFAKVFNCPVDSPMNPTKKCVLWE</sequence>